<keyword evidence="5" id="KW-0804">Transcription</keyword>
<dbReference type="SUPFAM" id="SSF88946">
    <property type="entry name" value="Sigma2 domain of RNA polymerase sigma factors"/>
    <property type="match status" value="1"/>
</dbReference>
<dbReference type="AlphaFoldDB" id="A0A1V3NEE6"/>
<evidence type="ECO:0000259" key="7">
    <source>
        <dbReference type="Pfam" id="PF04542"/>
    </source>
</evidence>
<evidence type="ECO:0000256" key="5">
    <source>
        <dbReference type="ARBA" id="ARBA00023163"/>
    </source>
</evidence>
<dbReference type="GO" id="GO:0006352">
    <property type="term" value="P:DNA-templated transcription initiation"/>
    <property type="evidence" value="ECO:0007669"/>
    <property type="project" value="InterPro"/>
</dbReference>
<evidence type="ECO:0000256" key="3">
    <source>
        <dbReference type="ARBA" id="ARBA00023082"/>
    </source>
</evidence>
<sequence length="177" mass="20203">MRPHLRHLYQTAYRFTGTRADAEDLVQDVLVKLYPRLSELRTVDQLRPWVTRVLYRVFVDEWRRRGRRGEQVEAVAEEGAETGADPMDRLPSVSPGPEEETQSSLIRTRLAAALGTLNPEQRAVVALHDMEGYTLEELSSLLDCPTGTLKSRLHRARARLRVELDMEPLSALERVEG</sequence>
<dbReference type="InterPro" id="IPR013249">
    <property type="entry name" value="RNA_pol_sigma70_r4_t2"/>
</dbReference>
<evidence type="ECO:0000313" key="9">
    <source>
        <dbReference type="EMBL" id="OOG23303.1"/>
    </source>
</evidence>
<dbReference type="Pfam" id="PF08281">
    <property type="entry name" value="Sigma70_r4_2"/>
    <property type="match status" value="1"/>
</dbReference>
<evidence type="ECO:0008006" key="11">
    <source>
        <dbReference type="Google" id="ProtNLM"/>
    </source>
</evidence>
<evidence type="ECO:0000256" key="4">
    <source>
        <dbReference type="ARBA" id="ARBA00023125"/>
    </source>
</evidence>
<keyword evidence="4" id="KW-0238">DNA-binding</keyword>
<dbReference type="GO" id="GO:0003677">
    <property type="term" value="F:DNA binding"/>
    <property type="evidence" value="ECO:0007669"/>
    <property type="project" value="UniProtKB-KW"/>
</dbReference>
<feature type="domain" description="RNA polymerase sigma-70 region 2" evidence="7">
    <location>
        <begin position="2"/>
        <end position="68"/>
    </location>
</feature>
<dbReference type="InterPro" id="IPR007627">
    <property type="entry name" value="RNA_pol_sigma70_r2"/>
</dbReference>
<dbReference type="PANTHER" id="PTHR43133:SF8">
    <property type="entry name" value="RNA POLYMERASE SIGMA FACTOR HI_1459-RELATED"/>
    <property type="match status" value="1"/>
</dbReference>
<feature type="domain" description="RNA polymerase sigma factor 70 region 4 type 2" evidence="8">
    <location>
        <begin position="109"/>
        <end position="160"/>
    </location>
</feature>
<feature type="region of interest" description="Disordered" evidence="6">
    <location>
        <begin position="70"/>
        <end position="104"/>
    </location>
</feature>
<organism evidence="9 10">
    <name type="scientific">Thioalkalivibrio denitrificans</name>
    <dbReference type="NCBI Taxonomy" id="108003"/>
    <lineage>
        <taxon>Bacteria</taxon>
        <taxon>Pseudomonadati</taxon>
        <taxon>Pseudomonadota</taxon>
        <taxon>Gammaproteobacteria</taxon>
        <taxon>Chromatiales</taxon>
        <taxon>Ectothiorhodospiraceae</taxon>
        <taxon>Thioalkalivibrio</taxon>
    </lineage>
</organism>
<dbReference type="InterPro" id="IPR013324">
    <property type="entry name" value="RNA_pol_sigma_r3/r4-like"/>
</dbReference>
<dbReference type="PANTHER" id="PTHR43133">
    <property type="entry name" value="RNA POLYMERASE ECF-TYPE SIGMA FACTO"/>
    <property type="match status" value="1"/>
</dbReference>
<dbReference type="InterPro" id="IPR014284">
    <property type="entry name" value="RNA_pol_sigma-70_dom"/>
</dbReference>
<comment type="similarity">
    <text evidence="1">Belongs to the sigma-70 factor family. ECF subfamily.</text>
</comment>
<accession>A0A1V3NEE6</accession>
<reference evidence="9 10" key="1">
    <citation type="submission" date="2017-02" db="EMBL/GenBank/DDBJ databases">
        <title>Genomic diversity within the haloalkaliphilic genus Thioalkalivibrio.</title>
        <authorList>
            <person name="Ahn A.-C."/>
            <person name="Meier-Kolthoff J."/>
            <person name="Overmars L."/>
            <person name="Richter M."/>
            <person name="Woyke T."/>
            <person name="Sorokin D.Y."/>
            <person name="Muyzer G."/>
        </authorList>
    </citation>
    <scope>NUCLEOTIDE SEQUENCE [LARGE SCALE GENOMIC DNA]</scope>
    <source>
        <strain evidence="9 10">ALJD</strain>
    </source>
</reference>
<dbReference type="Pfam" id="PF04542">
    <property type="entry name" value="Sigma70_r2"/>
    <property type="match status" value="1"/>
</dbReference>
<dbReference type="Proteomes" id="UP000189462">
    <property type="component" value="Unassembled WGS sequence"/>
</dbReference>
<dbReference type="Gene3D" id="1.10.10.10">
    <property type="entry name" value="Winged helix-like DNA-binding domain superfamily/Winged helix DNA-binding domain"/>
    <property type="match status" value="1"/>
</dbReference>
<dbReference type="InterPro" id="IPR013325">
    <property type="entry name" value="RNA_pol_sigma_r2"/>
</dbReference>
<dbReference type="EMBL" id="MVBK01000069">
    <property type="protein sequence ID" value="OOG23303.1"/>
    <property type="molecule type" value="Genomic_DNA"/>
</dbReference>
<evidence type="ECO:0000256" key="2">
    <source>
        <dbReference type="ARBA" id="ARBA00023015"/>
    </source>
</evidence>
<gene>
    <name evidence="9" type="ORF">B1C78_11805</name>
</gene>
<dbReference type="STRING" id="108003.B1C78_11805"/>
<keyword evidence="2" id="KW-0805">Transcription regulation</keyword>
<evidence type="ECO:0000313" key="10">
    <source>
        <dbReference type="Proteomes" id="UP000189462"/>
    </source>
</evidence>
<evidence type="ECO:0000259" key="8">
    <source>
        <dbReference type="Pfam" id="PF08281"/>
    </source>
</evidence>
<dbReference type="InterPro" id="IPR036388">
    <property type="entry name" value="WH-like_DNA-bd_sf"/>
</dbReference>
<protein>
    <recommendedName>
        <fullName evidence="11">RNA polymerase subunit sigma-24</fullName>
    </recommendedName>
</protein>
<comment type="caution">
    <text evidence="9">The sequence shown here is derived from an EMBL/GenBank/DDBJ whole genome shotgun (WGS) entry which is preliminary data.</text>
</comment>
<dbReference type="InterPro" id="IPR039425">
    <property type="entry name" value="RNA_pol_sigma-70-like"/>
</dbReference>
<keyword evidence="10" id="KW-1185">Reference proteome</keyword>
<evidence type="ECO:0000256" key="6">
    <source>
        <dbReference type="SAM" id="MobiDB-lite"/>
    </source>
</evidence>
<name>A0A1V3NEE6_9GAMM</name>
<dbReference type="NCBIfam" id="TIGR02937">
    <property type="entry name" value="sigma70-ECF"/>
    <property type="match status" value="1"/>
</dbReference>
<dbReference type="Gene3D" id="1.10.1740.10">
    <property type="match status" value="1"/>
</dbReference>
<keyword evidence="3" id="KW-0731">Sigma factor</keyword>
<evidence type="ECO:0000256" key="1">
    <source>
        <dbReference type="ARBA" id="ARBA00010641"/>
    </source>
</evidence>
<proteinExistence type="inferred from homology"/>
<dbReference type="SUPFAM" id="SSF88659">
    <property type="entry name" value="Sigma3 and sigma4 domains of RNA polymerase sigma factors"/>
    <property type="match status" value="1"/>
</dbReference>
<dbReference type="GO" id="GO:0016987">
    <property type="term" value="F:sigma factor activity"/>
    <property type="evidence" value="ECO:0007669"/>
    <property type="project" value="UniProtKB-KW"/>
</dbReference>